<evidence type="ECO:0000256" key="2">
    <source>
        <dbReference type="ARBA" id="ARBA00023002"/>
    </source>
</evidence>
<feature type="domain" description="Non-haem dioxygenase N-terminal" evidence="4">
    <location>
        <begin position="7"/>
        <end position="71"/>
    </location>
</feature>
<dbReference type="InterPro" id="IPR026992">
    <property type="entry name" value="DIOX_N"/>
</dbReference>
<dbReference type="SMR" id="V7CK36"/>
<keyword evidence="2" id="KW-0560">Oxidoreductase</keyword>
<dbReference type="GO" id="GO:0046872">
    <property type="term" value="F:metal ion binding"/>
    <property type="evidence" value="ECO:0007669"/>
    <property type="project" value="UniProtKB-KW"/>
</dbReference>
<dbReference type="EMBL" id="CM002289">
    <property type="protein sequence ID" value="ESW29261.1"/>
    <property type="molecule type" value="Genomic_DNA"/>
</dbReference>
<protein>
    <recommendedName>
        <fullName evidence="4">Non-haem dioxygenase N-terminal domain-containing protein</fullName>
    </recommendedName>
</protein>
<dbReference type="PANTHER" id="PTHR10209:SF590">
    <property type="entry name" value="2-OXOGLUTARATE (2OG) AND FE(II)-DEPENDENT OXYGENASE SUPERFAMILY PROTEIN"/>
    <property type="match status" value="1"/>
</dbReference>
<dbReference type="OrthoDB" id="288590at2759"/>
<evidence type="ECO:0000256" key="1">
    <source>
        <dbReference type="ARBA" id="ARBA00022723"/>
    </source>
</evidence>
<name>V7CK36_PHAVU</name>
<keyword evidence="1" id="KW-0479">Metal-binding</keyword>
<organism evidence="5 6">
    <name type="scientific">Phaseolus vulgaris</name>
    <name type="common">Kidney bean</name>
    <name type="synonym">French bean</name>
    <dbReference type="NCBI Taxonomy" id="3885"/>
    <lineage>
        <taxon>Eukaryota</taxon>
        <taxon>Viridiplantae</taxon>
        <taxon>Streptophyta</taxon>
        <taxon>Embryophyta</taxon>
        <taxon>Tracheophyta</taxon>
        <taxon>Spermatophyta</taxon>
        <taxon>Magnoliopsida</taxon>
        <taxon>eudicotyledons</taxon>
        <taxon>Gunneridae</taxon>
        <taxon>Pentapetalae</taxon>
        <taxon>rosids</taxon>
        <taxon>fabids</taxon>
        <taxon>Fabales</taxon>
        <taxon>Fabaceae</taxon>
        <taxon>Papilionoideae</taxon>
        <taxon>50 kb inversion clade</taxon>
        <taxon>NPAAA clade</taxon>
        <taxon>indigoferoid/millettioid clade</taxon>
        <taxon>Phaseoleae</taxon>
        <taxon>Phaseolus</taxon>
    </lineage>
</organism>
<dbReference type="eggNOG" id="KOG0143">
    <property type="taxonomic scope" value="Eukaryota"/>
</dbReference>
<dbReference type="AlphaFoldDB" id="V7CK36"/>
<dbReference type="Gramene" id="ESW29261">
    <property type="protein sequence ID" value="ESW29261"/>
    <property type="gene ID" value="PHAVU_002G056500g"/>
</dbReference>
<dbReference type="PANTHER" id="PTHR10209">
    <property type="entry name" value="OXIDOREDUCTASE, 2OG-FE II OXYGENASE FAMILY PROTEIN"/>
    <property type="match status" value="1"/>
</dbReference>
<accession>V7CK36</accession>
<reference evidence="6" key="1">
    <citation type="journal article" date="2014" name="Nat. Genet.">
        <title>A reference genome for common bean and genome-wide analysis of dual domestications.</title>
        <authorList>
            <person name="Schmutz J."/>
            <person name="McClean P.E."/>
            <person name="Mamidi S."/>
            <person name="Wu G.A."/>
            <person name="Cannon S.B."/>
            <person name="Grimwood J."/>
            <person name="Jenkins J."/>
            <person name="Shu S."/>
            <person name="Song Q."/>
            <person name="Chavarro C."/>
            <person name="Torres-Torres M."/>
            <person name="Geffroy V."/>
            <person name="Moghaddam S.M."/>
            <person name="Gao D."/>
            <person name="Abernathy B."/>
            <person name="Barry K."/>
            <person name="Blair M."/>
            <person name="Brick M.A."/>
            <person name="Chovatia M."/>
            <person name="Gepts P."/>
            <person name="Goodstein D.M."/>
            <person name="Gonzales M."/>
            <person name="Hellsten U."/>
            <person name="Hyten D.L."/>
            <person name="Jia G."/>
            <person name="Kelly J.D."/>
            <person name="Kudrna D."/>
            <person name="Lee R."/>
            <person name="Richard M.M."/>
            <person name="Miklas P.N."/>
            <person name="Osorno J.M."/>
            <person name="Rodrigues J."/>
            <person name="Thareau V."/>
            <person name="Urrea C.A."/>
            <person name="Wang M."/>
            <person name="Yu Y."/>
            <person name="Zhang M."/>
            <person name="Wing R.A."/>
            <person name="Cregan P.B."/>
            <person name="Rokhsar D.S."/>
            <person name="Jackson S.A."/>
        </authorList>
    </citation>
    <scope>NUCLEOTIDE SEQUENCE [LARGE SCALE GENOMIC DNA]</scope>
    <source>
        <strain evidence="6">cv. G19833</strain>
    </source>
</reference>
<dbReference type="GO" id="GO:0016491">
    <property type="term" value="F:oxidoreductase activity"/>
    <property type="evidence" value="ECO:0007669"/>
    <property type="project" value="UniProtKB-KW"/>
</dbReference>
<evidence type="ECO:0000313" key="6">
    <source>
        <dbReference type="Proteomes" id="UP000000226"/>
    </source>
</evidence>
<evidence type="ECO:0000313" key="5">
    <source>
        <dbReference type="EMBL" id="ESW29261.1"/>
    </source>
</evidence>
<keyword evidence="6" id="KW-1185">Reference proteome</keyword>
<evidence type="ECO:0000256" key="3">
    <source>
        <dbReference type="ARBA" id="ARBA00023004"/>
    </source>
</evidence>
<evidence type="ECO:0000259" key="4">
    <source>
        <dbReference type="Pfam" id="PF14226"/>
    </source>
</evidence>
<dbReference type="Gene3D" id="2.60.120.330">
    <property type="entry name" value="B-lactam Antibiotic, Isopenicillin N Synthase, Chain"/>
    <property type="match status" value="1"/>
</dbReference>
<proteinExistence type="predicted"/>
<gene>
    <name evidence="5" type="ORF">PHAVU_002G056500g</name>
</gene>
<dbReference type="SUPFAM" id="SSF51197">
    <property type="entry name" value="Clavaminate synthase-like"/>
    <property type="match status" value="1"/>
</dbReference>
<dbReference type="Pfam" id="PF14226">
    <property type="entry name" value="DIOX_N"/>
    <property type="match status" value="1"/>
</dbReference>
<sequence length="74" mass="8530">MSATWNLPIIDLTSLDRPSTLLSIRQVCIEYGFFYLVNHGLENDLAKAFDDSRSFFSLPLQEKMKFARNENRGS</sequence>
<dbReference type="InterPro" id="IPR027443">
    <property type="entry name" value="IPNS-like_sf"/>
</dbReference>
<dbReference type="Proteomes" id="UP000000226">
    <property type="component" value="Chromosome 2"/>
</dbReference>
<keyword evidence="3" id="KW-0408">Iron</keyword>